<dbReference type="InterPro" id="IPR016181">
    <property type="entry name" value="Acyl_CoA_acyltransferase"/>
</dbReference>
<comment type="subunit">
    <text evidence="3">Homodimer.</text>
</comment>
<dbReference type="Pfam" id="PF00583">
    <property type="entry name" value="Acetyltransf_1"/>
    <property type="match status" value="1"/>
</dbReference>
<dbReference type="SUPFAM" id="SSF55729">
    <property type="entry name" value="Acyl-CoA N-acyltransferases (Nat)"/>
    <property type="match status" value="1"/>
</dbReference>
<dbReference type="GO" id="GO:0006048">
    <property type="term" value="P:UDP-N-acetylglucosamine biosynthetic process"/>
    <property type="evidence" value="ECO:0007669"/>
    <property type="project" value="UniProtKB-UniRule"/>
</dbReference>
<dbReference type="InterPro" id="IPR039143">
    <property type="entry name" value="GNPNAT1-like"/>
</dbReference>
<name>A0AAU9JHT5_9CILI</name>
<reference evidence="10" key="1">
    <citation type="submission" date="2021-09" db="EMBL/GenBank/DDBJ databases">
        <authorList>
            <consortium name="AG Swart"/>
            <person name="Singh M."/>
            <person name="Singh A."/>
            <person name="Seah K."/>
            <person name="Emmerich C."/>
        </authorList>
    </citation>
    <scope>NUCLEOTIDE SEQUENCE</scope>
    <source>
        <strain evidence="10">ATCC30299</strain>
    </source>
</reference>
<comment type="pathway">
    <text evidence="8">Nucleotide-sugar biosynthesis; UDP-N-acetyl-alpha-D-glucosamine biosynthesis; N-acetyl-alpha-D-glucosamine 1-phosphate from alpha-D-glucosamine 6-phosphate (route I): step 1/2.</text>
</comment>
<feature type="domain" description="N-acetyltransferase" evidence="9">
    <location>
        <begin position="13"/>
        <end position="158"/>
    </location>
</feature>
<keyword evidence="5" id="KW-0256">Endoplasmic reticulum</keyword>
<dbReference type="AlphaFoldDB" id="A0AAU9JHT5"/>
<evidence type="ECO:0000256" key="2">
    <source>
        <dbReference type="ARBA" id="ARBA00004586"/>
    </source>
</evidence>
<comment type="caution">
    <text evidence="10">The sequence shown here is derived from an EMBL/GenBank/DDBJ whole genome shotgun (WGS) entry which is preliminary data.</text>
</comment>
<dbReference type="Gene3D" id="3.40.630.30">
    <property type="match status" value="1"/>
</dbReference>
<sequence>MESLIQSRSTEGFIIRRLEIGDYNKGFCELLSNLTVVGNLTEETFQGIFNRINSKPNEYFIIVFEDRVSEKLLAHGTLLVEEKFIHAGGKVGHIEDIVVAKGCQGRGLGKQLVTLLIDLSKELGCYKVILDCKEELKGFYESCGMEQRSIEMAKYHNS</sequence>
<comment type="catalytic activity">
    <reaction evidence="8">
        <text>D-glucosamine 6-phosphate + acetyl-CoA = N-acetyl-D-glucosamine 6-phosphate + CoA + H(+)</text>
        <dbReference type="Rhea" id="RHEA:10292"/>
        <dbReference type="ChEBI" id="CHEBI:15378"/>
        <dbReference type="ChEBI" id="CHEBI:57287"/>
        <dbReference type="ChEBI" id="CHEBI:57288"/>
        <dbReference type="ChEBI" id="CHEBI:57513"/>
        <dbReference type="ChEBI" id="CHEBI:58725"/>
        <dbReference type="EC" id="2.3.1.4"/>
    </reaction>
</comment>
<gene>
    <name evidence="10" type="ORF">BSTOLATCC_MIC42083</name>
</gene>
<keyword evidence="7 8" id="KW-0012">Acyltransferase</keyword>
<evidence type="ECO:0000313" key="10">
    <source>
        <dbReference type="EMBL" id="CAG9326817.1"/>
    </source>
</evidence>
<organism evidence="10 11">
    <name type="scientific">Blepharisma stoltei</name>
    <dbReference type="NCBI Taxonomy" id="1481888"/>
    <lineage>
        <taxon>Eukaryota</taxon>
        <taxon>Sar</taxon>
        <taxon>Alveolata</taxon>
        <taxon>Ciliophora</taxon>
        <taxon>Postciliodesmatophora</taxon>
        <taxon>Heterotrichea</taxon>
        <taxon>Heterotrichida</taxon>
        <taxon>Blepharismidae</taxon>
        <taxon>Blepharisma</taxon>
    </lineage>
</organism>
<evidence type="ECO:0000313" key="11">
    <source>
        <dbReference type="Proteomes" id="UP001162131"/>
    </source>
</evidence>
<dbReference type="EC" id="2.3.1.4" evidence="8"/>
<dbReference type="PANTHER" id="PTHR13355:SF11">
    <property type="entry name" value="GLUCOSAMINE 6-PHOSPHATE N-ACETYLTRANSFERASE"/>
    <property type="match status" value="1"/>
</dbReference>
<evidence type="ECO:0000256" key="8">
    <source>
        <dbReference type="RuleBase" id="RU365086"/>
    </source>
</evidence>
<dbReference type="InterPro" id="IPR000182">
    <property type="entry name" value="GNAT_dom"/>
</dbReference>
<evidence type="ECO:0000259" key="9">
    <source>
        <dbReference type="PROSITE" id="PS51186"/>
    </source>
</evidence>
<dbReference type="Proteomes" id="UP001162131">
    <property type="component" value="Unassembled WGS sequence"/>
</dbReference>
<evidence type="ECO:0000256" key="4">
    <source>
        <dbReference type="ARBA" id="ARBA00022679"/>
    </source>
</evidence>
<evidence type="ECO:0000256" key="3">
    <source>
        <dbReference type="ARBA" id="ARBA00011738"/>
    </source>
</evidence>
<evidence type="ECO:0000256" key="7">
    <source>
        <dbReference type="ARBA" id="ARBA00023315"/>
    </source>
</evidence>
<dbReference type="EMBL" id="CAJZBQ010000041">
    <property type="protein sequence ID" value="CAG9326817.1"/>
    <property type="molecule type" value="Genomic_DNA"/>
</dbReference>
<evidence type="ECO:0000256" key="6">
    <source>
        <dbReference type="ARBA" id="ARBA00023136"/>
    </source>
</evidence>
<keyword evidence="4 8" id="KW-0808">Transferase</keyword>
<keyword evidence="6" id="KW-0472">Membrane</keyword>
<dbReference type="PROSITE" id="PS51186">
    <property type="entry name" value="GNAT"/>
    <property type="match status" value="1"/>
</dbReference>
<dbReference type="GO" id="GO:0005789">
    <property type="term" value="C:endoplasmic reticulum membrane"/>
    <property type="evidence" value="ECO:0007669"/>
    <property type="project" value="UniProtKB-SubCell"/>
</dbReference>
<comment type="similarity">
    <text evidence="8">Belongs to the acetyltransferase family. GNA1 subfamily.</text>
</comment>
<evidence type="ECO:0000256" key="5">
    <source>
        <dbReference type="ARBA" id="ARBA00022824"/>
    </source>
</evidence>
<dbReference type="GO" id="GO:0004343">
    <property type="term" value="F:glucosamine 6-phosphate N-acetyltransferase activity"/>
    <property type="evidence" value="ECO:0007669"/>
    <property type="project" value="UniProtKB-UniRule"/>
</dbReference>
<dbReference type="CDD" id="cd04301">
    <property type="entry name" value="NAT_SF"/>
    <property type="match status" value="1"/>
</dbReference>
<protein>
    <recommendedName>
        <fullName evidence="8">Glucosamine 6-phosphate N-acetyltransferase</fullName>
        <ecNumber evidence="8">2.3.1.4</ecNumber>
    </recommendedName>
</protein>
<dbReference type="FunFam" id="3.40.630.30:FF:000048">
    <property type="entry name" value="Glucosamine 6-phosphate N-acetyltransferase"/>
    <property type="match status" value="1"/>
</dbReference>
<accession>A0AAU9JHT5</accession>
<evidence type="ECO:0000256" key="1">
    <source>
        <dbReference type="ARBA" id="ARBA00004184"/>
    </source>
</evidence>
<dbReference type="PANTHER" id="PTHR13355">
    <property type="entry name" value="GLUCOSAMINE 6-PHOSPHATE N-ACETYLTRANSFERASE"/>
    <property type="match status" value="1"/>
</dbReference>
<keyword evidence="11" id="KW-1185">Reference proteome</keyword>
<comment type="subcellular location">
    <subcellularLocation>
        <location evidence="1">Endomembrane system</location>
        <topology evidence="1">Peripheral membrane protein</topology>
    </subcellularLocation>
    <subcellularLocation>
        <location evidence="2">Endoplasmic reticulum membrane</location>
    </subcellularLocation>
</comment>
<proteinExistence type="inferred from homology"/>